<reference evidence="3 4" key="1">
    <citation type="submission" date="2015-11" db="EMBL/GenBank/DDBJ databases">
        <title>A Two-component Flavoprotein Monooxygenase System MeaXY Responsible for para-Hydroxylation of 2-Methyl-6-ethylaniline and 2,6-Diethylaniline in Sphingobium baderi DE-13.</title>
        <authorList>
            <person name="Cheng M."/>
            <person name="Meng Q."/>
            <person name="Yang Y."/>
            <person name="Chu C."/>
            <person name="Yan X."/>
            <person name="He J."/>
            <person name="Li S."/>
        </authorList>
    </citation>
    <scope>NUCLEOTIDE SEQUENCE [LARGE SCALE GENOMIC DNA]</scope>
    <source>
        <strain evidence="3 4">DE-13</strain>
    </source>
</reference>
<keyword evidence="2" id="KW-0560">Oxidoreductase</keyword>
<dbReference type="GO" id="GO:0004497">
    <property type="term" value="F:monooxygenase activity"/>
    <property type="evidence" value="ECO:0007669"/>
    <property type="project" value="UniProtKB-KW"/>
</dbReference>
<proteinExistence type="inferred from homology"/>
<dbReference type="KEGG" id="sbd:ATN00_09815"/>
<dbReference type="PRINTS" id="PR00385">
    <property type="entry name" value="P450"/>
</dbReference>
<dbReference type="AlphaFoldDB" id="A0A0S3EYP5"/>
<dbReference type="InterPro" id="IPR001128">
    <property type="entry name" value="Cyt_P450"/>
</dbReference>
<dbReference type="InterPro" id="IPR036396">
    <property type="entry name" value="Cyt_P450_sf"/>
</dbReference>
<keyword evidence="2" id="KW-0408">Iron</keyword>
<dbReference type="PANTHER" id="PTHR46696">
    <property type="entry name" value="P450, PUTATIVE (EUROFUNG)-RELATED"/>
    <property type="match status" value="1"/>
</dbReference>
<gene>
    <name evidence="3" type="ORF">ATN00_09815</name>
</gene>
<dbReference type="CDD" id="cd11035">
    <property type="entry name" value="P450cam-like"/>
    <property type="match status" value="1"/>
</dbReference>
<dbReference type="EMBL" id="CP013264">
    <property type="protein sequence ID" value="ALR20557.1"/>
    <property type="molecule type" value="Genomic_DNA"/>
</dbReference>
<evidence type="ECO:0000256" key="2">
    <source>
        <dbReference type="RuleBase" id="RU000461"/>
    </source>
</evidence>
<dbReference type="PANTHER" id="PTHR46696:SF6">
    <property type="entry name" value="P450, PUTATIVE (EUROFUNG)-RELATED"/>
    <property type="match status" value="1"/>
</dbReference>
<name>A0A0S3EYP5_9SPHN</name>
<dbReference type="SUPFAM" id="SSF48264">
    <property type="entry name" value="Cytochrome P450"/>
    <property type="match status" value="1"/>
</dbReference>
<keyword evidence="2" id="KW-0503">Monooxygenase</keyword>
<dbReference type="Gene3D" id="1.10.630.10">
    <property type="entry name" value="Cytochrome P450"/>
    <property type="match status" value="1"/>
</dbReference>
<evidence type="ECO:0008006" key="5">
    <source>
        <dbReference type="Google" id="ProtNLM"/>
    </source>
</evidence>
<keyword evidence="2" id="KW-0349">Heme</keyword>
<dbReference type="Proteomes" id="UP000056968">
    <property type="component" value="Chromosome"/>
</dbReference>
<dbReference type="OrthoDB" id="5522954at2"/>
<dbReference type="InterPro" id="IPR002397">
    <property type="entry name" value="Cyt_P450_B"/>
</dbReference>
<comment type="similarity">
    <text evidence="1 2">Belongs to the cytochrome P450 family.</text>
</comment>
<dbReference type="GO" id="GO:0020037">
    <property type="term" value="F:heme binding"/>
    <property type="evidence" value="ECO:0007669"/>
    <property type="project" value="InterPro"/>
</dbReference>
<accession>A0A0S3EYP5</accession>
<dbReference type="Pfam" id="PF00067">
    <property type="entry name" value="p450"/>
    <property type="match status" value="2"/>
</dbReference>
<dbReference type="GO" id="GO:0005506">
    <property type="term" value="F:iron ion binding"/>
    <property type="evidence" value="ECO:0007669"/>
    <property type="project" value="InterPro"/>
</dbReference>
<dbReference type="RefSeq" id="WP_062064288.1">
    <property type="nucleotide sequence ID" value="NZ_CP013264.1"/>
</dbReference>
<dbReference type="InterPro" id="IPR017972">
    <property type="entry name" value="Cyt_P450_CS"/>
</dbReference>
<dbReference type="STRING" id="1332080.ATN00_09815"/>
<organism evidence="3 4">
    <name type="scientific">Sphingobium baderi</name>
    <dbReference type="NCBI Taxonomy" id="1332080"/>
    <lineage>
        <taxon>Bacteria</taxon>
        <taxon>Pseudomonadati</taxon>
        <taxon>Pseudomonadota</taxon>
        <taxon>Alphaproteobacteria</taxon>
        <taxon>Sphingomonadales</taxon>
        <taxon>Sphingomonadaceae</taxon>
        <taxon>Sphingobium</taxon>
    </lineage>
</organism>
<dbReference type="PRINTS" id="PR00359">
    <property type="entry name" value="BP450"/>
</dbReference>
<evidence type="ECO:0000313" key="3">
    <source>
        <dbReference type="EMBL" id="ALR20557.1"/>
    </source>
</evidence>
<evidence type="ECO:0000256" key="1">
    <source>
        <dbReference type="ARBA" id="ARBA00010617"/>
    </source>
</evidence>
<sequence length="401" mass="45275">MSQLPDNVPADLAMTFPLTPRTATTINPYTDIIPRLQEGPPIFWGTDVFPGRQGGWVVRRAEDLRKIYADTENFHKRGNTGFAAGIGESWDIIPTELDPPRHTGFRNALNPVFSPKRMGELDGKVRLRAREYIDRFKDKGSCDFVKDFAVPFPVSIFLDLLGLPQEEMQQFLDWEFSLLHTDDMEDRVQGTRAVKAYLLNAIDERRRTPGDDLISIALQLEVDGRKWSPEEVFGHCFNLYLGGLDTVSANIGLHFFHLATNPAHQNQLRENPAGATLAIEELLRAYAAVTTFRICTHDIDLYGVNIRAGDRVAMSTPLGSNDPEAFEAPTEVRFDRRPSHLTFGYGPHRCLGAHLARRELQIAMQEMLAALPEFSVESGFEVPFYLSNIIHVDSLPLIWNR</sequence>
<keyword evidence="2" id="KW-0479">Metal-binding</keyword>
<protein>
    <recommendedName>
        <fullName evidence="5">Cytochrome</fullName>
    </recommendedName>
</protein>
<evidence type="ECO:0000313" key="4">
    <source>
        <dbReference type="Proteomes" id="UP000056968"/>
    </source>
</evidence>
<dbReference type="GO" id="GO:0016705">
    <property type="term" value="F:oxidoreductase activity, acting on paired donors, with incorporation or reduction of molecular oxygen"/>
    <property type="evidence" value="ECO:0007669"/>
    <property type="project" value="InterPro"/>
</dbReference>
<keyword evidence="4" id="KW-1185">Reference proteome</keyword>
<dbReference type="PROSITE" id="PS00086">
    <property type="entry name" value="CYTOCHROME_P450"/>
    <property type="match status" value="1"/>
</dbReference>